<evidence type="ECO:0000259" key="4">
    <source>
        <dbReference type="PROSITE" id="PS01124"/>
    </source>
</evidence>
<dbReference type="InterPro" id="IPR011051">
    <property type="entry name" value="RmlC_Cupin_sf"/>
</dbReference>
<name>A0A934VYQ2_9RHOB</name>
<feature type="domain" description="HTH araC/xylS-type" evidence="4">
    <location>
        <begin position="206"/>
        <end position="306"/>
    </location>
</feature>
<dbReference type="EMBL" id="JAEPRQ010000003">
    <property type="protein sequence ID" value="MBK4216242.1"/>
    <property type="molecule type" value="Genomic_DNA"/>
</dbReference>
<accession>A0A934VYQ2</accession>
<dbReference type="Gene3D" id="2.60.120.10">
    <property type="entry name" value="Jelly Rolls"/>
    <property type="match status" value="1"/>
</dbReference>
<keyword evidence="3" id="KW-0804">Transcription</keyword>
<protein>
    <submittedName>
        <fullName evidence="5">Helix-turn-helix transcriptional regulator</fullName>
    </submittedName>
</protein>
<dbReference type="PROSITE" id="PS00041">
    <property type="entry name" value="HTH_ARAC_FAMILY_1"/>
    <property type="match status" value="1"/>
</dbReference>
<dbReference type="RefSeq" id="WP_200685953.1">
    <property type="nucleotide sequence ID" value="NZ_JAEPRQ010000003.1"/>
</dbReference>
<dbReference type="PRINTS" id="PR00032">
    <property type="entry name" value="HTHARAC"/>
</dbReference>
<dbReference type="SMART" id="SM00342">
    <property type="entry name" value="HTH_ARAC"/>
    <property type="match status" value="1"/>
</dbReference>
<keyword evidence="2" id="KW-0238">DNA-binding</keyword>
<dbReference type="InterPro" id="IPR018062">
    <property type="entry name" value="HTH_AraC-typ_CS"/>
</dbReference>
<evidence type="ECO:0000256" key="2">
    <source>
        <dbReference type="ARBA" id="ARBA00023125"/>
    </source>
</evidence>
<proteinExistence type="predicted"/>
<reference evidence="5" key="1">
    <citation type="submission" date="2021-01" db="EMBL/GenBank/DDBJ databases">
        <title>Paracoccus amoyensis sp. nov., isolated from the surface seawater along the coast of Xiamen Island, China.</title>
        <authorList>
            <person name="Lyu L."/>
        </authorList>
    </citation>
    <scope>NUCLEOTIDE SEQUENCE</scope>
    <source>
        <strain evidence="5">MJ17</strain>
    </source>
</reference>
<dbReference type="Gene3D" id="1.10.10.60">
    <property type="entry name" value="Homeodomain-like"/>
    <property type="match status" value="1"/>
</dbReference>
<keyword evidence="1" id="KW-0805">Transcription regulation</keyword>
<dbReference type="PANTHER" id="PTHR11019:SF159">
    <property type="entry name" value="TRANSCRIPTIONAL REGULATOR-RELATED"/>
    <property type="match status" value="1"/>
</dbReference>
<dbReference type="InterPro" id="IPR018060">
    <property type="entry name" value="HTH_AraC"/>
</dbReference>
<dbReference type="SUPFAM" id="SSF51182">
    <property type="entry name" value="RmlC-like cupins"/>
    <property type="match status" value="1"/>
</dbReference>
<dbReference type="CDD" id="cd06124">
    <property type="entry name" value="cupin_NimR-like_N"/>
    <property type="match status" value="1"/>
</dbReference>
<dbReference type="PANTHER" id="PTHR11019">
    <property type="entry name" value="HTH-TYPE TRANSCRIPTIONAL REGULATOR NIMR"/>
    <property type="match status" value="1"/>
</dbReference>
<dbReference type="AlphaFoldDB" id="A0A934VYQ2"/>
<evidence type="ECO:0000313" key="5">
    <source>
        <dbReference type="EMBL" id="MBK4216242.1"/>
    </source>
</evidence>
<dbReference type="GO" id="GO:0003700">
    <property type="term" value="F:DNA-binding transcription factor activity"/>
    <property type="evidence" value="ECO:0007669"/>
    <property type="project" value="InterPro"/>
</dbReference>
<gene>
    <name evidence="5" type="ORF">JJJ17_09925</name>
</gene>
<evidence type="ECO:0000313" key="6">
    <source>
        <dbReference type="Proteomes" id="UP000640485"/>
    </source>
</evidence>
<comment type="caution">
    <text evidence="5">The sequence shown here is derived from an EMBL/GenBank/DDBJ whole genome shotgun (WGS) entry which is preliminary data.</text>
</comment>
<sequence length="313" mass="34488">MADGKPCVEAARAHLGILLRPTTATQEGDIKDRLDPLSMLGHNLSRNRQYHLMPIRDQRMIFGPTRPRYLAELVGSASGEATDWHSHSFGQLISSISGTMYVGTETHVLLLSPAMAIWIPPDAGHWMRTSSNNEMLYVDVNRAEAVHLGQACRVIAMTPLLNALMRATLPDVARSAAHHNTLHDLLQKELVVAPDVPLSLVLPRDSRIRPLALSALNNPGDIVSIQRWLSSAPTSRKTIERLFVSQTGMSPARWLKHARVLHAISRLASGEKISSVALDMGYESASAFGYMFRKSIGQTPGMFRPPTPELDNK</sequence>
<dbReference type="InterPro" id="IPR009057">
    <property type="entry name" value="Homeodomain-like_sf"/>
</dbReference>
<evidence type="ECO:0000256" key="1">
    <source>
        <dbReference type="ARBA" id="ARBA00023015"/>
    </source>
</evidence>
<organism evidence="5 6">
    <name type="scientific">Paracoccus caeni</name>
    <dbReference type="NCBI Taxonomy" id="657651"/>
    <lineage>
        <taxon>Bacteria</taxon>
        <taxon>Pseudomonadati</taxon>
        <taxon>Pseudomonadota</taxon>
        <taxon>Alphaproteobacteria</taxon>
        <taxon>Rhodobacterales</taxon>
        <taxon>Paracoccaceae</taxon>
        <taxon>Paracoccus</taxon>
    </lineage>
</organism>
<dbReference type="InterPro" id="IPR014710">
    <property type="entry name" value="RmlC-like_jellyroll"/>
</dbReference>
<dbReference type="Proteomes" id="UP000640485">
    <property type="component" value="Unassembled WGS sequence"/>
</dbReference>
<dbReference type="InterPro" id="IPR020449">
    <property type="entry name" value="Tscrpt_reg_AraC-type_HTH"/>
</dbReference>
<keyword evidence="6" id="KW-1185">Reference proteome</keyword>
<dbReference type="GO" id="GO:0043565">
    <property type="term" value="F:sequence-specific DNA binding"/>
    <property type="evidence" value="ECO:0007669"/>
    <property type="project" value="InterPro"/>
</dbReference>
<dbReference type="SUPFAM" id="SSF46689">
    <property type="entry name" value="Homeodomain-like"/>
    <property type="match status" value="1"/>
</dbReference>
<evidence type="ECO:0000256" key="3">
    <source>
        <dbReference type="ARBA" id="ARBA00023163"/>
    </source>
</evidence>
<dbReference type="PROSITE" id="PS01124">
    <property type="entry name" value="HTH_ARAC_FAMILY_2"/>
    <property type="match status" value="1"/>
</dbReference>
<dbReference type="Pfam" id="PF12833">
    <property type="entry name" value="HTH_18"/>
    <property type="match status" value="1"/>
</dbReference>